<dbReference type="EMBL" id="AB085815">
    <property type="protein sequence ID" value="BAC81755.1"/>
    <property type="molecule type" value="Genomic_RNA"/>
</dbReference>
<reference evidence="1" key="1">
    <citation type="journal article" date="2003" name="Virus Genes">
        <title>Cloning and characterization of a totivirus double-stranded RNA from the plant pathogenic fungus, Helicobasidium mompa Tanaka.</title>
        <authorList>
            <person name="Nomura K."/>
            <person name="Osaki H."/>
            <person name="Iwanami T."/>
            <person name="Matsumoto N."/>
            <person name="Ohtsu Y."/>
        </authorList>
    </citation>
    <scope>NUCLEOTIDE SEQUENCE [LARGE SCALE GENOMIC DNA]</scope>
</reference>
<protein>
    <submittedName>
        <fullName evidence="1">Uncharacterized protein</fullName>
    </submittedName>
</protein>
<name>Q76L26_9VIRU</name>
<proteinExistence type="predicted"/>
<accession>Q76L26</accession>
<organism evidence="1">
    <name type="scientific">Helicobasidium mompa totivirus 1-17</name>
    <dbReference type="NCBI Taxonomy" id="196690"/>
    <lineage>
        <taxon>Viruses</taxon>
        <taxon>Riboviria</taxon>
        <taxon>Orthornavirae</taxon>
        <taxon>Duplornaviricota</taxon>
        <taxon>Chrymotiviricetes</taxon>
        <taxon>Ghabrivirales</taxon>
        <taxon>Alphatotivirineae</taxon>
        <taxon>Pseudototiviridae</taxon>
        <taxon>Victorivirus</taxon>
        <taxon>Victorivirus roku</taxon>
    </lineage>
</organism>
<evidence type="ECO:0000313" key="1">
    <source>
        <dbReference type="EMBL" id="BAC81755.1"/>
    </source>
</evidence>
<sequence length="73" mass="7976">MSRNSRITLGLGPNAQKAAAPRFSRSIAVPVRAPSLVQAYNWLRNDQVQKALALPEIEPPARLLSPPPQPNHT</sequence>